<evidence type="ECO:0000313" key="8">
    <source>
        <dbReference type="EMBL" id="SMF68186.1"/>
    </source>
</evidence>
<dbReference type="Gene3D" id="1.10.287.130">
    <property type="match status" value="1"/>
</dbReference>
<dbReference type="Pfam" id="PF00512">
    <property type="entry name" value="HisKA"/>
    <property type="match status" value="1"/>
</dbReference>
<dbReference type="InterPro" id="IPR013656">
    <property type="entry name" value="PAS_4"/>
</dbReference>
<dbReference type="SUPFAM" id="SSF47384">
    <property type="entry name" value="Homodimeric domain of signal transducing histidine kinase"/>
    <property type="match status" value="1"/>
</dbReference>
<dbReference type="Gene3D" id="3.30.450.20">
    <property type="entry name" value="PAS domain"/>
    <property type="match status" value="3"/>
</dbReference>
<dbReference type="PANTHER" id="PTHR43065">
    <property type="entry name" value="SENSOR HISTIDINE KINASE"/>
    <property type="match status" value="1"/>
</dbReference>
<dbReference type="InterPro" id="IPR036890">
    <property type="entry name" value="HATPase_C_sf"/>
</dbReference>
<name>A0A1Y6CIM7_9PROT</name>
<dbReference type="InterPro" id="IPR001789">
    <property type="entry name" value="Sig_transdc_resp-reg_receiver"/>
</dbReference>
<proteinExistence type="predicted"/>
<dbReference type="PROSITE" id="PS50112">
    <property type="entry name" value="PAS"/>
    <property type="match status" value="1"/>
</dbReference>
<dbReference type="SUPFAM" id="SSF55785">
    <property type="entry name" value="PYP-like sensor domain (PAS domain)"/>
    <property type="match status" value="2"/>
</dbReference>
<feature type="domain" description="PAS" evidence="7">
    <location>
        <begin position="162"/>
        <end position="214"/>
    </location>
</feature>
<comment type="catalytic activity">
    <reaction evidence="1">
        <text>ATP + protein L-histidine = ADP + protein N-phospho-L-histidine.</text>
        <dbReference type="EC" id="2.7.13.3"/>
    </reaction>
</comment>
<dbReference type="InterPro" id="IPR036097">
    <property type="entry name" value="HisK_dim/P_sf"/>
</dbReference>
<organism evidence="8 9">
    <name type="scientific">Tistlia consotensis USBA 355</name>
    <dbReference type="NCBI Taxonomy" id="560819"/>
    <lineage>
        <taxon>Bacteria</taxon>
        <taxon>Pseudomonadati</taxon>
        <taxon>Pseudomonadota</taxon>
        <taxon>Alphaproteobacteria</taxon>
        <taxon>Rhodospirillales</taxon>
        <taxon>Rhodovibrionaceae</taxon>
        <taxon>Tistlia</taxon>
    </lineage>
</organism>
<evidence type="ECO:0000313" key="9">
    <source>
        <dbReference type="Proteomes" id="UP000192917"/>
    </source>
</evidence>
<feature type="modified residue" description="4-aspartylphosphate" evidence="4">
    <location>
        <position position="713"/>
    </location>
</feature>
<dbReference type="Gene3D" id="3.30.565.10">
    <property type="entry name" value="Histidine kinase-like ATPase, C-terminal domain"/>
    <property type="match status" value="1"/>
</dbReference>
<dbReference type="GO" id="GO:0000155">
    <property type="term" value="F:phosphorelay sensor kinase activity"/>
    <property type="evidence" value="ECO:0007669"/>
    <property type="project" value="InterPro"/>
</dbReference>
<dbReference type="FunFam" id="1.10.287.130:FF:000037">
    <property type="entry name" value="Hybrid sensor histidine kinase/response regulator"/>
    <property type="match status" value="1"/>
</dbReference>
<dbReference type="InterPro" id="IPR011006">
    <property type="entry name" value="CheY-like_superfamily"/>
</dbReference>
<feature type="domain" description="Response regulatory" evidence="6">
    <location>
        <begin position="660"/>
        <end position="778"/>
    </location>
</feature>
<dbReference type="InterPro" id="IPR004358">
    <property type="entry name" value="Sig_transdc_His_kin-like_C"/>
</dbReference>
<dbReference type="SMART" id="SM00388">
    <property type="entry name" value="HisKA"/>
    <property type="match status" value="1"/>
</dbReference>
<dbReference type="InterPro" id="IPR003661">
    <property type="entry name" value="HisK_dim/P_dom"/>
</dbReference>
<dbReference type="PRINTS" id="PR00344">
    <property type="entry name" value="BCTRLSENSOR"/>
</dbReference>
<dbReference type="InterPro" id="IPR035965">
    <property type="entry name" value="PAS-like_dom_sf"/>
</dbReference>
<dbReference type="Pfam" id="PF08448">
    <property type="entry name" value="PAS_4"/>
    <property type="match status" value="1"/>
</dbReference>
<dbReference type="Gene3D" id="3.40.50.2300">
    <property type="match status" value="1"/>
</dbReference>
<keyword evidence="9" id="KW-1185">Reference proteome</keyword>
<dbReference type="CDD" id="cd00082">
    <property type="entry name" value="HisKA"/>
    <property type="match status" value="1"/>
</dbReference>
<dbReference type="Pfam" id="PF13188">
    <property type="entry name" value="PAS_8"/>
    <property type="match status" value="1"/>
</dbReference>
<dbReference type="InterPro" id="IPR000014">
    <property type="entry name" value="PAS"/>
</dbReference>
<accession>A0A1Y6CIM7</accession>
<evidence type="ECO:0000256" key="2">
    <source>
        <dbReference type="ARBA" id="ARBA00012438"/>
    </source>
</evidence>
<evidence type="ECO:0000256" key="4">
    <source>
        <dbReference type="PROSITE-ProRule" id="PRU00169"/>
    </source>
</evidence>
<dbReference type="AlphaFoldDB" id="A0A1Y6CIM7"/>
<feature type="domain" description="Histidine kinase" evidence="5">
    <location>
        <begin position="415"/>
        <end position="639"/>
    </location>
</feature>
<protein>
    <recommendedName>
        <fullName evidence="2">histidine kinase</fullName>
        <ecNumber evidence="2">2.7.13.3</ecNumber>
    </recommendedName>
</protein>
<dbReference type="InterPro" id="IPR005467">
    <property type="entry name" value="His_kinase_dom"/>
</dbReference>
<dbReference type="EC" id="2.7.13.3" evidence="2"/>
<sequence>MESGLWDLGPWPTLAALAAGLLGGLLLGLRVAGQRRRPDLRAVRLSRAFAAFDRPAQITGPGGRLLDSNRAADAAYGSGVALPDGLARRARDEEMRERVTRLAEKAARGVGGSEEIVLADEAGGPRWIHIEAHSLGEDSGEVLWLAQDLTDRRQIEQTMAEERDRLLDLFEYAPVGVYSVDGAGRFEYANATLADWLGRTRAELLGGLSLRDVLAEPVEGLAPHLPFKGDPRRGEAEFLDAGGGRFRVSIAQEVLEEEPGRLRTRSVVRHLTQERAAEEALAQGERRFRRFLDEAPIGVAQLDAEGRVAEHNKAFAAMVGAGGSLAGRPLSEFLGEPDRAALATALRQVAGGEGAAAEPVEIRLGGSREMVCQLTLRGGGGGAIAHLLDLTEQKALEAQFAQSQKMQAVGQLAGGIAHDFNNLLTAMIGFSDLLLLRHRPGDQSFADIMQIKQNANRAANLVRQLLAFSRQQTLQPKTLNVTDVLAELAHLLRRLIGEAIEFKVVHGRGLGSIRADQGQLEQVIINLVVNARDAMAATGGELTIRTANLELAQERRIGGETMPAGRYVTIEVSDTGCGIPKEIMGRIFDPFFSTKEVGEGTGLGLATVYGIVKQTGGFVAVESQVGRGTTFAIHLPEHQAVGGAVAIEVSESRDLSGIGKVLLVEDEDAVRAFSARVLRTKGYEVLEARSGEAALELLRGGDGAAAIDLLITDVVMPKVDGPALVKVVREHQPSLKVIFISGYAEDSFRRRIGEESGIYFLPKPFSLKQLASKVKEVMGEHVA</sequence>
<dbReference type="RefSeq" id="WP_218822927.1">
    <property type="nucleotide sequence ID" value="NZ_FWZX01000027.1"/>
</dbReference>
<dbReference type="SUPFAM" id="SSF55874">
    <property type="entry name" value="ATPase domain of HSP90 chaperone/DNA topoisomerase II/histidine kinase"/>
    <property type="match status" value="1"/>
</dbReference>
<dbReference type="PROSITE" id="PS50109">
    <property type="entry name" value="HIS_KIN"/>
    <property type="match status" value="1"/>
</dbReference>
<gene>
    <name evidence="8" type="ORF">SAMN05428998_12798</name>
</gene>
<dbReference type="Proteomes" id="UP000192917">
    <property type="component" value="Unassembled WGS sequence"/>
</dbReference>
<keyword evidence="8" id="KW-0418">Kinase</keyword>
<dbReference type="SUPFAM" id="SSF52172">
    <property type="entry name" value="CheY-like"/>
    <property type="match status" value="1"/>
</dbReference>
<dbReference type="NCBIfam" id="TIGR00229">
    <property type="entry name" value="sensory_box"/>
    <property type="match status" value="2"/>
</dbReference>
<evidence type="ECO:0000259" key="5">
    <source>
        <dbReference type="PROSITE" id="PS50109"/>
    </source>
</evidence>
<dbReference type="SMART" id="SM00387">
    <property type="entry name" value="HATPase_c"/>
    <property type="match status" value="1"/>
</dbReference>
<keyword evidence="3 4" id="KW-0597">Phosphoprotein</keyword>
<dbReference type="Pfam" id="PF02518">
    <property type="entry name" value="HATPase_c"/>
    <property type="match status" value="1"/>
</dbReference>
<dbReference type="SMART" id="SM00448">
    <property type="entry name" value="REC"/>
    <property type="match status" value="1"/>
</dbReference>
<evidence type="ECO:0000256" key="3">
    <source>
        <dbReference type="ARBA" id="ARBA00022553"/>
    </source>
</evidence>
<evidence type="ECO:0000259" key="7">
    <source>
        <dbReference type="PROSITE" id="PS50112"/>
    </source>
</evidence>
<dbReference type="InterPro" id="IPR003594">
    <property type="entry name" value="HATPase_dom"/>
</dbReference>
<evidence type="ECO:0000259" key="6">
    <source>
        <dbReference type="PROSITE" id="PS50110"/>
    </source>
</evidence>
<reference evidence="8 9" key="1">
    <citation type="submission" date="2017-04" db="EMBL/GenBank/DDBJ databases">
        <authorList>
            <person name="Afonso C.L."/>
            <person name="Miller P.J."/>
            <person name="Scott M.A."/>
            <person name="Spackman E."/>
            <person name="Goraichik I."/>
            <person name="Dimitrov K.M."/>
            <person name="Suarez D.L."/>
            <person name="Swayne D.E."/>
        </authorList>
    </citation>
    <scope>NUCLEOTIDE SEQUENCE [LARGE SCALE GENOMIC DNA]</scope>
    <source>
        <strain evidence="8 9">USBA 355</strain>
    </source>
</reference>
<keyword evidence="8" id="KW-0808">Transferase</keyword>
<dbReference type="SMART" id="SM00091">
    <property type="entry name" value="PAS"/>
    <property type="match status" value="2"/>
</dbReference>
<evidence type="ECO:0000256" key="1">
    <source>
        <dbReference type="ARBA" id="ARBA00000085"/>
    </source>
</evidence>
<dbReference type="EMBL" id="FWZX01000027">
    <property type="protein sequence ID" value="SMF68186.1"/>
    <property type="molecule type" value="Genomic_DNA"/>
</dbReference>
<dbReference type="CDD" id="cd00130">
    <property type="entry name" value="PAS"/>
    <property type="match status" value="1"/>
</dbReference>
<dbReference type="Pfam" id="PF00072">
    <property type="entry name" value="Response_reg"/>
    <property type="match status" value="1"/>
</dbReference>
<dbReference type="PANTHER" id="PTHR43065:SF42">
    <property type="entry name" value="TWO-COMPONENT SENSOR PPRA"/>
    <property type="match status" value="1"/>
</dbReference>
<dbReference type="STRING" id="560819.SAMN05428998_12798"/>
<dbReference type="PROSITE" id="PS50110">
    <property type="entry name" value="RESPONSE_REGULATORY"/>
    <property type="match status" value="1"/>
</dbReference>